<evidence type="ECO:0000313" key="2">
    <source>
        <dbReference type="Proteomes" id="UP001472677"/>
    </source>
</evidence>
<evidence type="ECO:0000313" key="1">
    <source>
        <dbReference type="EMBL" id="KAK8482666.1"/>
    </source>
</evidence>
<reference evidence="1 2" key="1">
    <citation type="journal article" date="2024" name="G3 (Bethesda)">
        <title>Genome assembly of Hibiscus sabdariffa L. provides insights into metabolisms of medicinal natural products.</title>
        <authorList>
            <person name="Kim T."/>
        </authorList>
    </citation>
    <scope>NUCLEOTIDE SEQUENCE [LARGE SCALE GENOMIC DNA]</scope>
    <source>
        <strain evidence="1">TK-2024</strain>
        <tissue evidence="1">Old leaves</tissue>
    </source>
</reference>
<protein>
    <submittedName>
        <fullName evidence="1">Uncharacterized protein</fullName>
    </submittedName>
</protein>
<dbReference type="EMBL" id="JBBPBM010001680">
    <property type="protein sequence ID" value="KAK8482666.1"/>
    <property type="molecule type" value="Genomic_DNA"/>
</dbReference>
<name>A0ABR1ZQG0_9ROSI</name>
<gene>
    <name evidence="1" type="ORF">V6N12_001540</name>
</gene>
<dbReference type="Proteomes" id="UP001472677">
    <property type="component" value="Unassembled WGS sequence"/>
</dbReference>
<accession>A0ABR1ZQG0</accession>
<comment type="caution">
    <text evidence="1">The sequence shown here is derived from an EMBL/GenBank/DDBJ whole genome shotgun (WGS) entry which is preliminary data.</text>
</comment>
<proteinExistence type="predicted"/>
<keyword evidence="2" id="KW-1185">Reference proteome</keyword>
<organism evidence="1 2">
    <name type="scientific">Hibiscus sabdariffa</name>
    <name type="common">roselle</name>
    <dbReference type="NCBI Taxonomy" id="183260"/>
    <lineage>
        <taxon>Eukaryota</taxon>
        <taxon>Viridiplantae</taxon>
        <taxon>Streptophyta</taxon>
        <taxon>Embryophyta</taxon>
        <taxon>Tracheophyta</taxon>
        <taxon>Spermatophyta</taxon>
        <taxon>Magnoliopsida</taxon>
        <taxon>eudicotyledons</taxon>
        <taxon>Gunneridae</taxon>
        <taxon>Pentapetalae</taxon>
        <taxon>rosids</taxon>
        <taxon>malvids</taxon>
        <taxon>Malvales</taxon>
        <taxon>Malvaceae</taxon>
        <taxon>Malvoideae</taxon>
        <taxon>Hibiscus</taxon>
    </lineage>
</organism>
<sequence>MSDLMALDIEQVARQNNEQVVVTASDFNDGNLKSPQHMVLRADDSSKVTYDRKLISNDIHARDGKATTKFLE</sequence>